<name>A0A497TXP2_9FLAO</name>
<feature type="transmembrane region" description="Helical" evidence="1">
    <location>
        <begin position="122"/>
        <end position="147"/>
    </location>
</feature>
<reference evidence="3 5" key="2">
    <citation type="submission" date="2018-10" db="EMBL/GenBank/DDBJ databases">
        <title>Genomic Encyclopedia of Archaeal and Bacterial Type Strains, Phase II (KMG-II): from individual species to whole genera.</title>
        <authorList>
            <person name="Goeker M."/>
        </authorList>
    </citation>
    <scope>NUCLEOTIDE SEQUENCE [LARGE SCALE GENOMIC DNA]</scope>
    <source>
        <strain evidence="3 5">DSM 21886</strain>
    </source>
</reference>
<dbReference type="EMBL" id="PJND01000012">
    <property type="protein sequence ID" value="PKW20061.1"/>
    <property type="molecule type" value="Genomic_DNA"/>
</dbReference>
<keyword evidence="4" id="KW-1185">Reference proteome</keyword>
<accession>A0A497TXP2</accession>
<evidence type="ECO:0000313" key="4">
    <source>
        <dbReference type="Proteomes" id="UP000233767"/>
    </source>
</evidence>
<evidence type="ECO:0000256" key="1">
    <source>
        <dbReference type="SAM" id="Phobius"/>
    </source>
</evidence>
<gene>
    <name evidence="2" type="ORF">B0G92_3301</name>
    <name evidence="3" type="ORF">CLV50_3310</name>
</gene>
<comment type="caution">
    <text evidence="3">The sequence shown here is derived from an EMBL/GenBank/DDBJ whole genome shotgun (WGS) entry which is preliminary data.</text>
</comment>
<dbReference type="AlphaFoldDB" id="A0A497TXP2"/>
<dbReference type="SUPFAM" id="SSF81342">
    <property type="entry name" value="Transmembrane di-heme cytochromes"/>
    <property type="match status" value="1"/>
</dbReference>
<reference evidence="2 4" key="1">
    <citation type="submission" date="2017-12" db="EMBL/GenBank/DDBJ databases">
        <title>Genomic Encyclopedia of Type Strains, Phase III (KMG-III): the genomes of soil and plant-associated and newly described type strains.</title>
        <authorList>
            <person name="Whitman W."/>
        </authorList>
    </citation>
    <scope>NUCLEOTIDE SEQUENCE [LARGE SCALE GENOMIC DNA]</scope>
    <source>
        <strain evidence="2 4">IP-10</strain>
    </source>
</reference>
<keyword evidence="1" id="KW-1133">Transmembrane helix</keyword>
<dbReference type="InterPro" id="IPR016174">
    <property type="entry name" value="Di-haem_cyt_TM"/>
</dbReference>
<sequence>MKELDLLKKDWQKRADSFQQVSEKDIYKMIHKSSSSVVKLIMIIGIFEFLFWIGISIFSNNDEYFNKLDINNIVLFLRVLSYAHYAVIIFFIYAFYKNYVLISTTDSTKVLMRNILKTRRTVNIYVWYNLGMIIFCLIIGFCIAYFYNPDLALMKDKIEHDGIKTMAIFIGSMLIMIILFTSVFWLFYKLLYGILMRKLYKNYEELKKIDL</sequence>
<feature type="transmembrane region" description="Helical" evidence="1">
    <location>
        <begin position="79"/>
        <end position="101"/>
    </location>
</feature>
<dbReference type="RefSeq" id="WP_101473021.1">
    <property type="nucleotide sequence ID" value="NZ_PJND01000012.1"/>
</dbReference>
<dbReference type="GO" id="GO:0022904">
    <property type="term" value="P:respiratory electron transport chain"/>
    <property type="evidence" value="ECO:0007669"/>
    <property type="project" value="InterPro"/>
</dbReference>
<protein>
    <submittedName>
        <fullName evidence="3">Uncharacterized protein</fullName>
    </submittedName>
</protein>
<keyword evidence="1" id="KW-0812">Transmembrane</keyword>
<dbReference type="Proteomes" id="UP000275027">
    <property type="component" value="Unassembled WGS sequence"/>
</dbReference>
<dbReference type="Proteomes" id="UP000233767">
    <property type="component" value="Unassembled WGS sequence"/>
</dbReference>
<organism evidence="3 5">
    <name type="scientific">Flavobacterium lindanitolerans</name>
    <dbReference type="NCBI Taxonomy" id="428988"/>
    <lineage>
        <taxon>Bacteria</taxon>
        <taxon>Pseudomonadati</taxon>
        <taxon>Bacteroidota</taxon>
        <taxon>Flavobacteriia</taxon>
        <taxon>Flavobacteriales</taxon>
        <taxon>Flavobacteriaceae</taxon>
        <taxon>Flavobacterium</taxon>
    </lineage>
</organism>
<dbReference type="GO" id="GO:0016020">
    <property type="term" value="C:membrane"/>
    <property type="evidence" value="ECO:0007669"/>
    <property type="project" value="InterPro"/>
</dbReference>
<feature type="transmembrane region" description="Helical" evidence="1">
    <location>
        <begin position="167"/>
        <end position="188"/>
    </location>
</feature>
<proteinExistence type="predicted"/>
<evidence type="ECO:0000313" key="3">
    <source>
        <dbReference type="EMBL" id="RLJ23160.1"/>
    </source>
</evidence>
<feature type="transmembrane region" description="Helical" evidence="1">
    <location>
        <begin position="37"/>
        <end position="59"/>
    </location>
</feature>
<evidence type="ECO:0000313" key="5">
    <source>
        <dbReference type="Proteomes" id="UP000275027"/>
    </source>
</evidence>
<dbReference type="EMBL" id="RCCB01000016">
    <property type="protein sequence ID" value="RLJ23160.1"/>
    <property type="molecule type" value="Genomic_DNA"/>
</dbReference>
<keyword evidence="1" id="KW-0472">Membrane</keyword>
<evidence type="ECO:0000313" key="2">
    <source>
        <dbReference type="EMBL" id="PKW20061.1"/>
    </source>
</evidence>